<keyword evidence="2" id="KW-0472">Membrane</keyword>
<dbReference type="GeneID" id="64664960"/>
<evidence type="ECO:0000256" key="2">
    <source>
        <dbReference type="SAM" id="Phobius"/>
    </source>
</evidence>
<feature type="region of interest" description="Disordered" evidence="1">
    <location>
        <begin position="275"/>
        <end position="386"/>
    </location>
</feature>
<comment type="caution">
    <text evidence="3">The sequence shown here is derived from an EMBL/GenBank/DDBJ whole genome shotgun (WGS) entry which is preliminary data.</text>
</comment>
<dbReference type="Proteomes" id="UP001195769">
    <property type="component" value="Unassembled WGS sequence"/>
</dbReference>
<accession>A0AAD4ELL4</accession>
<feature type="compositionally biased region" description="Polar residues" evidence="1">
    <location>
        <begin position="293"/>
        <end position="319"/>
    </location>
</feature>
<feature type="compositionally biased region" description="Low complexity" evidence="1">
    <location>
        <begin position="161"/>
        <end position="183"/>
    </location>
</feature>
<proteinExistence type="predicted"/>
<organism evidence="3 4">
    <name type="scientific">Suillus fuscotomentosus</name>
    <dbReference type="NCBI Taxonomy" id="1912939"/>
    <lineage>
        <taxon>Eukaryota</taxon>
        <taxon>Fungi</taxon>
        <taxon>Dikarya</taxon>
        <taxon>Basidiomycota</taxon>
        <taxon>Agaricomycotina</taxon>
        <taxon>Agaricomycetes</taxon>
        <taxon>Agaricomycetidae</taxon>
        <taxon>Boletales</taxon>
        <taxon>Suillineae</taxon>
        <taxon>Suillaceae</taxon>
        <taxon>Suillus</taxon>
    </lineage>
</organism>
<gene>
    <name evidence="3" type="ORF">F5891DRAFT_14511</name>
</gene>
<keyword evidence="2" id="KW-0812">Transmembrane</keyword>
<feature type="compositionally biased region" description="Polar residues" evidence="1">
    <location>
        <begin position="330"/>
        <end position="365"/>
    </location>
</feature>
<sequence>MEQKHDYNSARSTFAMKIFSGTDVNHTTTVIIVVLCVVAGMLILFGLFRFLRHRLARRSTPLPPVQPIAHHRKQRLTEFAERPTMSSTYSLSSRLSPSIELSPAASDPSFLTSKYDQTFHSQSSLYLADKSDGQAAPPSLANDEEVLPMPNPAFNHARRFSSSSSGSVSSTPPSASVSSHSPSQATLIHSYSRHTGPALAASSTSIRSRSSGRSTIVGAPHGPLSQVRLVLPAPLAPSLHPYLSGSDASRLGVNAETSMRSTMVDMWAPPLHRSVSSEHIRSNSPAIPATYRHGSSLSRPRQRTSSCHTPSLSSYSSAVGSPPVPPIPSQYRQLNGASDAIQHQQDLPTRSPILAQSSSEGSYTTQHEDQEENRHESSTTSRPSNR</sequence>
<evidence type="ECO:0000256" key="1">
    <source>
        <dbReference type="SAM" id="MobiDB-lite"/>
    </source>
</evidence>
<keyword evidence="4" id="KW-1185">Reference proteome</keyword>
<reference evidence="3" key="1">
    <citation type="journal article" date="2020" name="New Phytol.">
        <title>Comparative genomics reveals dynamic genome evolution in host specialist ectomycorrhizal fungi.</title>
        <authorList>
            <person name="Lofgren L.A."/>
            <person name="Nguyen N.H."/>
            <person name="Vilgalys R."/>
            <person name="Ruytinx J."/>
            <person name="Liao H.L."/>
            <person name="Branco S."/>
            <person name="Kuo A."/>
            <person name="LaButti K."/>
            <person name="Lipzen A."/>
            <person name="Andreopoulos W."/>
            <person name="Pangilinan J."/>
            <person name="Riley R."/>
            <person name="Hundley H."/>
            <person name="Na H."/>
            <person name="Barry K."/>
            <person name="Grigoriev I.V."/>
            <person name="Stajich J.E."/>
            <person name="Kennedy P.G."/>
        </authorList>
    </citation>
    <scope>NUCLEOTIDE SEQUENCE</scope>
    <source>
        <strain evidence="3">FC203</strain>
    </source>
</reference>
<protein>
    <submittedName>
        <fullName evidence="3">Uncharacterized protein</fullName>
    </submittedName>
</protein>
<dbReference type="RefSeq" id="XP_041234028.1">
    <property type="nucleotide sequence ID" value="XM_041370662.1"/>
</dbReference>
<feature type="transmembrane region" description="Helical" evidence="2">
    <location>
        <begin position="30"/>
        <end position="51"/>
    </location>
</feature>
<feature type="region of interest" description="Disordered" evidence="1">
    <location>
        <begin position="130"/>
        <end position="185"/>
    </location>
</feature>
<feature type="compositionally biased region" description="Low complexity" evidence="1">
    <location>
        <begin position="202"/>
        <end position="216"/>
    </location>
</feature>
<feature type="compositionally biased region" description="Basic and acidic residues" evidence="1">
    <location>
        <begin position="366"/>
        <end position="377"/>
    </location>
</feature>
<name>A0AAD4ELL4_9AGAM</name>
<evidence type="ECO:0000313" key="4">
    <source>
        <dbReference type="Proteomes" id="UP001195769"/>
    </source>
</evidence>
<dbReference type="AlphaFoldDB" id="A0AAD4ELL4"/>
<feature type="region of interest" description="Disordered" evidence="1">
    <location>
        <begin position="198"/>
        <end position="221"/>
    </location>
</feature>
<dbReference type="EMBL" id="JABBWK010000001">
    <property type="protein sequence ID" value="KAG1908453.1"/>
    <property type="molecule type" value="Genomic_DNA"/>
</dbReference>
<keyword evidence="2" id="KW-1133">Transmembrane helix</keyword>
<evidence type="ECO:0000313" key="3">
    <source>
        <dbReference type="EMBL" id="KAG1908453.1"/>
    </source>
</evidence>